<feature type="domain" description="Amine oxidase" evidence="2">
    <location>
        <begin position="13"/>
        <end position="407"/>
    </location>
</feature>
<proteinExistence type="inferred from homology"/>
<dbReference type="InterPro" id="IPR002937">
    <property type="entry name" value="Amino_oxidase"/>
</dbReference>
<dbReference type="SUPFAM" id="SSF51905">
    <property type="entry name" value="FAD/NAD(P)-binding domain"/>
    <property type="match status" value="1"/>
</dbReference>
<dbReference type="AlphaFoldDB" id="A0A6C0KMI7"/>
<dbReference type="InterPro" id="IPR050703">
    <property type="entry name" value="Flavin_MAO"/>
</dbReference>
<name>A0A6C0KMI7_9ZZZZ</name>
<sequence>MDMFDVIIVGAGLAGLHCALRISEKNPRLHIAIAEAYGYVGGRATTYSPPEHEHIHWEAGAGRIHKSHKMILHYVERYGLNLIPISSKENWIKEGADGTSRNIWKECSEFIVTFLSGLKPQILATHTIQQLLEKTHGKTLANQLLAHFPYKSEVATLRADLALQTFEKEMRSNEDFFIIQEGFSALAKAMHKELESRGVRFFFHHRLSQISKNSLGKTLCKFEVTSLRTNRVILALDTHSLKQISPFSNLPALKYLKMEPLLRTYAIFKTSQTPVWFSGFNNIVTDSPIRHIIPINPKQGTIMISYTDGPDTKHWTHILRSKGEKVLEKEIMKSIRELFPSMTIPDPIFFKAHDWPTGCTYWLPGLYNPKEMSKKIMQPFPNTLHNVFVCGESFSMRQAWVEGALEHSEEMLRKFFIK</sequence>
<evidence type="ECO:0000256" key="1">
    <source>
        <dbReference type="ARBA" id="ARBA00005995"/>
    </source>
</evidence>
<evidence type="ECO:0000259" key="2">
    <source>
        <dbReference type="Pfam" id="PF01593"/>
    </source>
</evidence>
<dbReference type="InterPro" id="IPR036188">
    <property type="entry name" value="FAD/NAD-bd_sf"/>
</dbReference>
<evidence type="ECO:0000313" key="3">
    <source>
        <dbReference type="EMBL" id="QHU18503.1"/>
    </source>
</evidence>
<dbReference type="GO" id="GO:0016491">
    <property type="term" value="F:oxidoreductase activity"/>
    <property type="evidence" value="ECO:0007669"/>
    <property type="project" value="InterPro"/>
</dbReference>
<accession>A0A6C0KMI7</accession>
<reference evidence="3" key="1">
    <citation type="journal article" date="2020" name="Nature">
        <title>Giant virus diversity and host interactions through global metagenomics.</title>
        <authorList>
            <person name="Schulz F."/>
            <person name="Roux S."/>
            <person name="Paez-Espino D."/>
            <person name="Jungbluth S."/>
            <person name="Walsh D.A."/>
            <person name="Denef V.J."/>
            <person name="McMahon K.D."/>
            <person name="Konstantinidis K.T."/>
            <person name="Eloe-Fadrosh E.A."/>
            <person name="Kyrpides N.C."/>
            <person name="Woyke T."/>
        </authorList>
    </citation>
    <scope>NUCLEOTIDE SEQUENCE</scope>
    <source>
        <strain evidence="3">GVMAG-S-3300013006-138</strain>
    </source>
</reference>
<organism evidence="3">
    <name type="scientific">viral metagenome</name>
    <dbReference type="NCBI Taxonomy" id="1070528"/>
    <lineage>
        <taxon>unclassified sequences</taxon>
        <taxon>metagenomes</taxon>
        <taxon>organismal metagenomes</taxon>
    </lineage>
</organism>
<comment type="similarity">
    <text evidence="1">Belongs to the flavin monoamine oxidase family.</text>
</comment>
<dbReference type="PANTHER" id="PTHR43563">
    <property type="entry name" value="AMINE OXIDASE"/>
    <property type="match status" value="1"/>
</dbReference>
<dbReference type="Pfam" id="PF01593">
    <property type="entry name" value="Amino_oxidase"/>
    <property type="match status" value="1"/>
</dbReference>
<dbReference type="PANTHER" id="PTHR43563:SF1">
    <property type="entry name" value="AMINE OXIDASE [FLAVIN-CONTAINING] B"/>
    <property type="match status" value="1"/>
</dbReference>
<dbReference type="Gene3D" id="3.50.50.60">
    <property type="entry name" value="FAD/NAD(P)-binding domain"/>
    <property type="match status" value="1"/>
</dbReference>
<protein>
    <recommendedName>
        <fullName evidence="2">Amine oxidase domain-containing protein</fullName>
    </recommendedName>
</protein>
<dbReference type="EMBL" id="MN740935">
    <property type="protein sequence ID" value="QHU18503.1"/>
    <property type="molecule type" value="Genomic_DNA"/>
</dbReference>